<gene>
    <name evidence="1" type="ORF">ACJIZ3_003672</name>
</gene>
<comment type="caution">
    <text evidence="1">The sequence shown here is derived from an EMBL/GenBank/DDBJ whole genome shotgun (WGS) entry which is preliminary data.</text>
</comment>
<sequence>MDLQNIRDIRPNSRKWKVKVIVYDKTQPRVSPSSPNPYQRIILMDQTEQKVIATTYGTDINTIGNQLQLHKTYIISNAAVTLQESKYNLYNYPFQWTLKYFTKIRLERYDTIHSSILNYRFTSLQGLGNYIGKKILIGKHMLHKHIYFINIRLTK</sequence>
<dbReference type="AlphaFoldDB" id="A0ABD3U9W0"/>
<organism evidence="1 2">
    <name type="scientific">Penstemon smallii</name>
    <dbReference type="NCBI Taxonomy" id="265156"/>
    <lineage>
        <taxon>Eukaryota</taxon>
        <taxon>Viridiplantae</taxon>
        <taxon>Streptophyta</taxon>
        <taxon>Embryophyta</taxon>
        <taxon>Tracheophyta</taxon>
        <taxon>Spermatophyta</taxon>
        <taxon>Magnoliopsida</taxon>
        <taxon>eudicotyledons</taxon>
        <taxon>Gunneridae</taxon>
        <taxon>Pentapetalae</taxon>
        <taxon>asterids</taxon>
        <taxon>lamiids</taxon>
        <taxon>Lamiales</taxon>
        <taxon>Plantaginaceae</taxon>
        <taxon>Cheloneae</taxon>
        <taxon>Penstemon</taxon>
    </lineage>
</organism>
<evidence type="ECO:0000313" key="2">
    <source>
        <dbReference type="Proteomes" id="UP001634393"/>
    </source>
</evidence>
<keyword evidence="2" id="KW-1185">Reference proteome</keyword>
<name>A0ABD3U9W0_9LAMI</name>
<dbReference type="EMBL" id="JBJXBP010000002">
    <property type="protein sequence ID" value="KAL3846269.1"/>
    <property type="molecule type" value="Genomic_DNA"/>
</dbReference>
<dbReference type="Proteomes" id="UP001634393">
    <property type="component" value="Unassembled WGS sequence"/>
</dbReference>
<dbReference type="InterPro" id="IPR012340">
    <property type="entry name" value="NA-bd_OB-fold"/>
</dbReference>
<protein>
    <submittedName>
        <fullName evidence="1">Uncharacterized protein</fullName>
    </submittedName>
</protein>
<reference evidence="1 2" key="1">
    <citation type="submission" date="2024-12" db="EMBL/GenBank/DDBJ databases">
        <title>The unique morphological basis and parallel evolutionary history of personate flowers in Penstemon.</title>
        <authorList>
            <person name="Depatie T.H."/>
            <person name="Wessinger C.A."/>
        </authorList>
    </citation>
    <scope>NUCLEOTIDE SEQUENCE [LARGE SCALE GENOMIC DNA]</scope>
    <source>
        <strain evidence="1">WTNN_2</strain>
        <tissue evidence="1">Leaf</tissue>
    </source>
</reference>
<proteinExistence type="predicted"/>
<dbReference type="SUPFAM" id="SSF50249">
    <property type="entry name" value="Nucleic acid-binding proteins"/>
    <property type="match status" value="1"/>
</dbReference>
<evidence type="ECO:0000313" key="1">
    <source>
        <dbReference type="EMBL" id="KAL3846269.1"/>
    </source>
</evidence>
<dbReference type="Gene3D" id="2.40.50.140">
    <property type="entry name" value="Nucleic acid-binding proteins"/>
    <property type="match status" value="1"/>
</dbReference>
<accession>A0ABD3U9W0</accession>